<reference evidence="2 3" key="1">
    <citation type="submission" date="2025-04" db="UniProtKB">
        <authorList>
            <consortium name="RefSeq"/>
        </authorList>
    </citation>
    <scope>IDENTIFICATION</scope>
    <source>
        <tissue evidence="2 3">Whole sample</tissue>
    </source>
</reference>
<evidence type="ECO:0000313" key="1">
    <source>
        <dbReference type="Proteomes" id="UP000694844"/>
    </source>
</evidence>
<name>A0A8B8EM57_CRAVI</name>
<protein>
    <submittedName>
        <fullName evidence="2 3">Uncharacterized protein LOC111135330</fullName>
    </submittedName>
</protein>
<dbReference type="PANTHER" id="PTHR35841">
    <property type="entry name" value="PHOSPHONATES-BINDING PERIPLASMIC PROTEIN"/>
    <property type="match status" value="1"/>
</dbReference>
<accession>A0A8B8EM57</accession>
<evidence type="ECO:0000313" key="3">
    <source>
        <dbReference type="RefSeq" id="XP_022341001.1"/>
    </source>
</evidence>
<evidence type="ECO:0000313" key="2">
    <source>
        <dbReference type="RefSeq" id="XP_022341000.1"/>
    </source>
</evidence>
<dbReference type="SUPFAM" id="SSF53850">
    <property type="entry name" value="Periplasmic binding protein-like II"/>
    <property type="match status" value="1"/>
</dbReference>
<dbReference type="PANTHER" id="PTHR35841:SF1">
    <property type="entry name" value="PHOSPHONATES-BINDING PERIPLASMIC PROTEIN"/>
    <property type="match status" value="1"/>
</dbReference>
<gene>
    <name evidence="2 3" type="primary">LOC111135330</name>
</gene>
<dbReference type="Proteomes" id="UP000694844">
    <property type="component" value="Chromosome 5"/>
</dbReference>
<dbReference type="RefSeq" id="XP_022341000.1">
    <property type="nucleotide sequence ID" value="XM_022485292.1"/>
</dbReference>
<sequence length="281" mass="31400">MSSPQKLRLMTYLSPGVPIQVFELLLHYLEEVTGLEGYLITESRWSGPPAERRDPFTDDVADIAFMCSSAYLRLKHDNIKHVELCPAAPVHRHPMGGGAPVYFSDLVVNSSRNLSFTSFVDLKGLTFAYNDPVSLSGSLVVLGNLKKMGYDSSFFGNMLHSGSHLKSIKMILDNKADVAAIDSNVLKFYLEQNPADQDNLSVVTSLGPMPIYPVVFNSRLSDNLKKQISEALLGMHKLPAWSEKLEEWNIQQFTQVDESLYDLETNLMDVVKGLSLNSVYY</sequence>
<dbReference type="RefSeq" id="XP_022341001.1">
    <property type="nucleotide sequence ID" value="XM_022485293.1"/>
</dbReference>
<organism evidence="1 3">
    <name type="scientific">Crassostrea virginica</name>
    <name type="common">Eastern oyster</name>
    <dbReference type="NCBI Taxonomy" id="6565"/>
    <lineage>
        <taxon>Eukaryota</taxon>
        <taxon>Metazoa</taxon>
        <taxon>Spiralia</taxon>
        <taxon>Lophotrochozoa</taxon>
        <taxon>Mollusca</taxon>
        <taxon>Bivalvia</taxon>
        <taxon>Autobranchia</taxon>
        <taxon>Pteriomorphia</taxon>
        <taxon>Ostreida</taxon>
        <taxon>Ostreoidea</taxon>
        <taxon>Ostreidae</taxon>
        <taxon>Crassostrea</taxon>
    </lineage>
</organism>
<proteinExistence type="predicted"/>
<dbReference type="Gene3D" id="3.40.190.10">
    <property type="entry name" value="Periplasmic binding protein-like II"/>
    <property type="match status" value="1"/>
</dbReference>
<dbReference type="AlphaFoldDB" id="A0A8B8EM57"/>
<dbReference type="GeneID" id="111135330"/>
<dbReference type="Pfam" id="PF12974">
    <property type="entry name" value="Phosphonate-bd"/>
    <property type="match status" value="1"/>
</dbReference>
<keyword evidence="1" id="KW-1185">Reference proteome</keyword>
<dbReference type="OrthoDB" id="5310573at2759"/>
<dbReference type="KEGG" id="cvn:111135330"/>